<keyword evidence="3" id="KW-1185">Reference proteome</keyword>
<dbReference type="PANTHER" id="PTHR13504:SF38">
    <property type="entry name" value="FIDO DOMAIN-CONTAINING PROTEIN"/>
    <property type="match status" value="1"/>
</dbReference>
<dbReference type="EMBL" id="JADLQX010000024">
    <property type="protein sequence ID" value="MBF6301188.1"/>
    <property type="molecule type" value="Genomic_DNA"/>
</dbReference>
<dbReference type="InterPro" id="IPR003812">
    <property type="entry name" value="Fido"/>
</dbReference>
<dbReference type="PROSITE" id="PS51459">
    <property type="entry name" value="FIDO"/>
    <property type="match status" value="1"/>
</dbReference>
<name>A0ABS0CZA9_9NOCA</name>
<feature type="domain" description="Fido" evidence="1">
    <location>
        <begin position="117"/>
        <end position="264"/>
    </location>
</feature>
<dbReference type="InterPro" id="IPR036597">
    <property type="entry name" value="Fido-like_dom_sf"/>
</dbReference>
<dbReference type="SUPFAM" id="SSF140931">
    <property type="entry name" value="Fic-like"/>
    <property type="match status" value="1"/>
</dbReference>
<accession>A0ABS0CZA9</accession>
<protein>
    <submittedName>
        <fullName evidence="2">Fic family protein</fullName>
    </submittedName>
</protein>
<sequence length="337" mass="38215">MGRGRPARDEIYKRLDAQISELWNQLGGLPSPLEASDIWTDIWTAEAHHSTALEGNTLVISEVEQLLKEGRAVGAKQLKEYLEVQGYAAASTWVYREGSWRKDGPTQDSLYQSDGVISINEVRHIHQLAMQPVWDVAPHPDATDYEGPGSFRQHEIQQFHGGMKPPTWPTIDSRMAAWREDALTIGARTPEFTERIARSHCHFEQIHPFLDGNGRTGRLVMNLMLVRFGYPPVIIFKNDRERYLKALRRADKGDYGAMGEFLARAILDNLYRFIVPAVAGPAKLVPLGALATNEISHTTLRTAANRGTLQATRGADGQWRSSRKWVDDYLRNRYKRR</sequence>
<organism evidence="2 3">
    <name type="scientific">Nocardia amamiensis</name>
    <dbReference type="NCBI Taxonomy" id="404578"/>
    <lineage>
        <taxon>Bacteria</taxon>
        <taxon>Bacillati</taxon>
        <taxon>Actinomycetota</taxon>
        <taxon>Actinomycetes</taxon>
        <taxon>Mycobacteriales</taxon>
        <taxon>Nocardiaceae</taxon>
        <taxon>Nocardia</taxon>
    </lineage>
</organism>
<proteinExistence type="predicted"/>
<comment type="caution">
    <text evidence="2">The sequence shown here is derived from an EMBL/GenBank/DDBJ whole genome shotgun (WGS) entry which is preliminary data.</text>
</comment>
<dbReference type="RefSeq" id="WP_195132415.1">
    <property type="nucleotide sequence ID" value="NZ_JADLQX010000024.1"/>
</dbReference>
<reference evidence="2 3" key="1">
    <citation type="submission" date="2020-10" db="EMBL/GenBank/DDBJ databases">
        <title>Identification of Nocardia species via Next-generation sequencing and recognition of intraspecies genetic diversity.</title>
        <authorList>
            <person name="Li P."/>
            <person name="Li P."/>
            <person name="Lu B."/>
        </authorList>
    </citation>
    <scope>NUCLEOTIDE SEQUENCE [LARGE SCALE GENOMIC DNA]</scope>
    <source>
        <strain evidence="2 3">BJ06-0157</strain>
    </source>
</reference>
<gene>
    <name evidence="2" type="ORF">IU459_27120</name>
</gene>
<evidence type="ECO:0000313" key="2">
    <source>
        <dbReference type="EMBL" id="MBF6301188.1"/>
    </source>
</evidence>
<dbReference type="InterPro" id="IPR040198">
    <property type="entry name" value="Fido_containing"/>
</dbReference>
<dbReference type="Proteomes" id="UP000702209">
    <property type="component" value="Unassembled WGS sequence"/>
</dbReference>
<evidence type="ECO:0000313" key="3">
    <source>
        <dbReference type="Proteomes" id="UP000702209"/>
    </source>
</evidence>
<evidence type="ECO:0000259" key="1">
    <source>
        <dbReference type="PROSITE" id="PS51459"/>
    </source>
</evidence>
<dbReference type="Pfam" id="PF02661">
    <property type="entry name" value="Fic"/>
    <property type="match status" value="1"/>
</dbReference>
<dbReference type="Gene3D" id="1.10.3290.10">
    <property type="entry name" value="Fido-like domain"/>
    <property type="match status" value="1"/>
</dbReference>
<dbReference type="PANTHER" id="PTHR13504">
    <property type="entry name" value="FIDO DOMAIN-CONTAINING PROTEIN DDB_G0283145"/>
    <property type="match status" value="1"/>
</dbReference>